<name>A0A804NJE2_MAIZE</name>
<dbReference type="AlphaFoldDB" id="A0A804NJE2"/>
<accession>A0A804NJE2</accession>
<proteinExistence type="predicted"/>
<dbReference type="InParanoid" id="A0A804NJE2"/>
<evidence type="ECO:0000313" key="1">
    <source>
        <dbReference type="EnsemblPlants" id="Zm00001eb164840_P001"/>
    </source>
</evidence>
<dbReference type="Proteomes" id="UP000007305">
    <property type="component" value="Chromosome 4"/>
</dbReference>
<reference evidence="1" key="2">
    <citation type="submission" date="2019-07" db="EMBL/GenBank/DDBJ databases">
        <authorList>
            <person name="Seetharam A."/>
            <person name="Woodhouse M."/>
            <person name="Cannon E."/>
        </authorList>
    </citation>
    <scope>NUCLEOTIDE SEQUENCE [LARGE SCALE GENOMIC DNA]</scope>
    <source>
        <strain evidence="1">cv. B73</strain>
    </source>
</reference>
<reference evidence="1" key="3">
    <citation type="submission" date="2021-05" db="UniProtKB">
        <authorList>
            <consortium name="EnsemblPlants"/>
        </authorList>
    </citation>
    <scope>IDENTIFICATION</scope>
    <source>
        <strain evidence="1">cv. B73</strain>
    </source>
</reference>
<protein>
    <submittedName>
        <fullName evidence="1">Uncharacterized protein</fullName>
    </submittedName>
</protein>
<reference evidence="2" key="1">
    <citation type="journal article" date="2009" name="Science">
        <title>The B73 maize genome: complexity, diversity, and dynamics.</title>
        <authorList>
            <person name="Schnable P.S."/>
            <person name="Ware D."/>
            <person name="Fulton R.S."/>
            <person name="Stein J.C."/>
            <person name="Wei F."/>
            <person name="Pasternak S."/>
            <person name="Liang C."/>
            <person name="Zhang J."/>
            <person name="Fulton L."/>
            <person name="Graves T.A."/>
            <person name="Minx P."/>
            <person name="Reily A.D."/>
            <person name="Courtney L."/>
            <person name="Kruchowski S.S."/>
            <person name="Tomlinson C."/>
            <person name="Strong C."/>
            <person name="Delehaunty K."/>
            <person name="Fronick C."/>
            <person name="Courtney B."/>
            <person name="Rock S.M."/>
            <person name="Belter E."/>
            <person name="Du F."/>
            <person name="Kim K."/>
            <person name="Abbott R.M."/>
            <person name="Cotton M."/>
            <person name="Levy A."/>
            <person name="Marchetto P."/>
            <person name="Ochoa K."/>
            <person name="Jackson S.M."/>
            <person name="Gillam B."/>
            <person name="Chen W."/>
            <person name="Yan L."/>
            <person name="Higginbotham J."/>
            <person name="Cardenas M."/>
            <person name="Waligorski J."/>
            <person name="Applebaum E."/>
            <person name="Phelps L."/>
            <person name="Falcone J."/>
            <person name="Kanchi K."/>
            <person name="Thane T."/>
            <person name="Scimone A."/>
            <person name="Thane N."/>
            <person name="Henke J."/>
            <person name="Wang T."/>
            <person name="Ruppert J."/>
            <person name="Shah N."/>
            <person name="Rotter K."/>
            <person name="Hodges J."/>
            <person name="Ingenthron E."/>
            <person name="Cordes M."/>
            <person name="Kohlberg S."/>
            <person name="Sgro J."/>
            <person name="Delgado B."/>
            <person name="Mead K."/>
            <person name="Chinwalla A."/>
            <person name="Leonard S."/>
            <person name="Crouse K."/>
            <person name="Collura K."/>
            <person name="Kudrna D."/>
            <person name="Currie J."/>
            <person name="He R."/>
            <person name="Angelova A."/>
            <person name="Rajasekar S."/>
            <person name="Mueller T."/>
            <person name="Lomeli R."/>
            <person name="Scara G."/>
            <person name="Ko A."/>
            <person name="Delaney K."/>
            <person name="Wissotski M."/>
            <person name="Lopez G."/>
            <person name="Campos D."/>
            <person name="Braidotti M."/>
            <person name="Ashley E."/>
            <person name="Golser W."/>
            <person name="Kim H."/>
            <person name="Lee S."/>
            <person name="Lin J."/>
            <person name="Dujmic Z."/>
            <person name="Kim W."/>
            <person name="Talag J."/>
            <person name="Zuccolo A."/>
            <person name="Fan C."/>
            <person name="Sebastian A."/>
            <person name="Kramer M."/>
            <person name="Spiegel L."/>
            <person name="Nascimento L."/>
            <person name="Zutavern T."/>
            <person name="Miller B."/>
            <person name="Ambroise C."/>
            <person name="Muller S."/>
            <person name="Spooner W."/>
            <person name="Narechania A."/>
            <person name="Ren L."/>
            <person name="Wei S."/>
            <person name="Kumari S."/>
            <person name="Faga B."/>
            <person name="Levy M.J."/>
            <person name="McMahan L."/>
            <person name="Van Buren P."/>
            <person name="Vaughn M.W."/>
            <person name="Ying K."/>
            <person name="Yeh C.-T."/>
            <person name="Emrich S.J."/>
            <person name="Jia Y."/>
            <person name="Kalyanaraman A."/>
            <person name="Hsia A.-P."/>
            <person name="Barbazuk W.B."/>
            <person name="Baucom R.S."/>
            <person name="Brutnell T.P."/>
            <person name="Carpita N.C."/>
            <person name="Chaparro C."/>
            <person name="Chia J.-M."/>
            <person name="Deragon J.-M."/>
            <person name="Estill J.C."/>
            <person name="Fu Y."/>
            <person name="Jeddeloh J.A."/>
            <person name="Han Y."/>
            <person name="Lee H."/>
            <person name="Li P."/>
            <person name="Lisch D.R."/>
            <person name="Liu S."/>
            <person name="Liu Z."/>
            <person name="Nagel D.H."/>
            <person name="McCann M.C."/>
            <person name="SanMiguel P."/>
            <person name="Myers A.M."/>
            <person name="Nettleton D."/>
            <person name="Nguyen J."/>
            <person name="Penning B.W."/>
            <person name="Ponnala L."/>
            <person name="Schneider K.L."/>
            <person name="Schwartz D.C."/>
            <person name="Sharma A."/>
            <person name="Soderlund C."/>
            <person name="Springer N.M."/>
            <person name="Sun Q."/>
            <person name="Wang H."/>
            <person name="Waterman M."/>
            <person name="Westerman R."/>
            <person name="Wolfgruber T.K."/>
            <person name="Yang L."/>
            <person name="Yu Y."/>
            <person name="Zhang L."/>
            <person name="Zhou S."/>
            <person name="Zhu Q."/>
            <person name="Bennetzen J.L."/>
            <person name="Dawe R.K."/>
            <person name="Jiang J."/>
            <person name="Jiang N."/>
            <person name="Presting G.G."/>
            <person name="Wessler S.R."/>
            <person name="Aluru S."/>
            <person name="Martienssen R.A."/>
            <person name="Clifton S.W."/>
            <person name="McCombie W.R."/>
            <person name="Wing R.A."/>
            <person name="Wilson R.K."/>
        </authorList>
    </citation>
    <scope>NUCLEOTIDE SEQUENCE [LARGE SCALE GENOMIC DNA]</scope>
    <source>
        <strain evidence="2">cv. B73</strain>
    </source>
</reference>
<evidence type="ECO:0000313" key="2">
    <source>
        <dbReference type="Proteomes" id="UP000007305"/>
    </source>
</evidence>
<organism evidence="1 2">
    <name type="scientific">Zea mays</name>
    <name type="common">Maize</name>
    <dbReference type="NCBI Taxonomy" id="4577"/>
    <lineage>
        <taxon>Eukaryota</taxon>
        <taxon>Viridiplantae</taxon>
        <taxon>Streptophyta</taxon>
        <taxon>Embryophyta</taxon>
        <taxon>Tracheophyta</taxon>
        <taxon>Spermatophyta</taxon>
        <taxon>Magnoliopsida</taxon>
        <taxon>Liliopsida</taxon>
        <taxon>Poales</taxon>
        <taxon>Poaceae</taxon>
        <taxon>PACMAD clade</taxon>
        <taxon>Panicoideae</taxon>
        <taxon>Andropogonodae</taxon>
        <taxon>Andropogoneae</taxon>
        <taxon>Tripsacinae</taxon>
        <taxon>Zea</taxon>
    </lineage>
</organism>
<dbReference type="Gramene" id="Zm00001eb164840_T001">
    <property type="protein sequence ID" value="Zm00001eb164840_P001"/>
    <property type="gene ID" value="Zm00001eb164840"/>
</dbReference>
<dbReference type="EnsemblPlants" id="Zm00001eb164840_T001">
    <property type="protein sequence ID" value="Zm00001eb164840_P001"/>
    <property type="gene ID" value="Zm00001eb164840"/>
</dbReference>
<keyword evidence="2" id="KW-1185">Reference proteome</keyword>
<sequence length="99" mass="10920">MADRLPVIVPELLDHGSDPISQNLREVSIGHLLDGDLQGSSYAVTTLHAIASIVVVAGEVFFQEKFEAVEGLEPRRRYFYKVVGEELEVLTGMESICFA</sequence>